<sequence>MNVRTKSQTLTTPLLFSFPDSAFIVSPCVSHMVRFRRRQNSIVAVPNNY</sequence>
<gene>
    <name evidence="1" type="ORF">BofuT4_uP047270.1</name>
</gene>
<accession>G2XZ22</accession>
<evidence type="ECO:0000313" key="1">
    <source>
        <dbReference type="EMBL" id="CCD45709.1"/>
    </source>
</evidence>
<proteinExistence type="predicted"/>
<name>G2XZ22_BOTF4</name>
<protein>
    <submittedName>
        <fullName evidence="1">Uncharacterized protein</fullName>
    </submittedName>
</protein>
<dbReference type="AlphaFoldDB" id="G2XZ22"/>
<dbReference type="HOGENOM" id="CLU_3142841_0_0_1"/>
<dbReference type="Proteomes" id="UP000008177">
    <property type="component" value="Unplaced contigs"/>
</dbReference>
<dbReference type="InParanoid" id="G2XZ22"/>
<dbReference type="EMBL" id="FQ790278">
    <property type="protein sequence ID" value="CCD45709.1"/>
    <property type="molecule type" value="Genomic_DNA"/>
</dbReference>
<organism evidence="1 2">
    <name type="scientific">Botryotinia fuckeliana (strain T4)</name>
    <name type="common">Noble rot fungus</name>
    <name type="synonym">Botrytis cinerea</name>
    <dbReference type="NCBI Taxonomy" id="999810"/>
    <lineage>
        <taxon>Eukaryota</taxon>
        <taxon>Fungi</taxon>
        <taxon>Dikarya</taxon>
        <taxon>Ascomycota</taxon>
        <taxon>Pezizomycotina</taxon>
        <taxon>Leotiomycetes</taxon>
        <taxon>Helotiales</taxon>
        <taxon>Sclerotiniaceae</taxon>
        <taxon>Botrytis</taxon>
    </lineage>
</organism>
<evidence type="ECO:0000313" key="2">
    <source>
        <dbReference type="Proteomes" id="UP000008177"/>
    </source>
</evidence>
<reference evidence="2" key="1">
    <citation type="journal article" date="2011" name="PLoS Genet.">
        <title>Genomic analysis of the necrotrophic fungal pathogens Sclerotinia sclerotiorum and Botrytis cinerea.</title>
        <authorList>
            <person name="Amselem J."/>
            <person name="Cuomo C.A."/>
            <person name="van Kan J.A."/>
            <person name="Viaud M."/>
            <person name="Benito E.P."/>
            <person name="Couloux A."/>
            <person name="Coutinho P.M."/>
            <person name="de Vries R.P."/>
            <person name="Dyer P.S."/>
            <person name="Fillinger S."/>
            <person name="Fournier E."/>
            <person name="Gout L."/>
            <person name="Hahn M."/>
            <person name="Kohn L."/>
            <person name="Lapalu N."/>
            <person name="Plummer K.M."/>
            <person name="Pradier J.M."/>
            <person name="Quevillon E."/>
            <person name="Sharon A."/>
            <person name="Simon A."/>
            <person name="ten Have A."/>
            <person name="Tudzynski B."/>
            <person name="Tudzynski P."/>
            <person name="Wincker P."/>
            <person name="Andrew M."/>
            <person name="Anthouard V."/>
            <person name="Beever R.E."/>
            <person name="Beffa R."/>
            <person name="Benoit I."/>
            <person name="Bouzid O."/>
            <person name="Brault B."/>
            <person name="Chen Z."/>
            <person name="Choquer M."/>
            <person name="Collemare J."/>
            <person name="Cotton P."/>
            <person name="Danchin E.G."/>
            <person name="Da Silva C."/>
            <person name="Gautier A."/>
            <person name="Giraud C."/>
            <person name="Giraud T."/>
            <person name="Gonzalez C."/>
            <person name="Grossetete S."/>
            <person name="Guldener U."/>
            <person name="Henrissat B."/>
            <person name="Howlett B.J."/>
            <person name="Kodira C."/>
            <person name="Kretschmer M."/>
            <person name="Lappartient A."/>
            <person name="Leroch M."/>
            <person name="Levis C."/>
            <person name="Mauceli E."/>
            <person name="Neuveglise C."/>
            <person name="Oeser B."/>
            <person name="Pearson M."/>
            <person name="Poulain J."/>
            <person name="Poussereau N."/>
            <person name="Quesneville H."/>
            <person name="Rascle C."/>
            <person name="Schumacher J."/>
            <person name="Segurens B."/>
            <person name="Sexton A."/>
            <person name="Silva E."/>
            <person name="Sirven C."/>
            <person name="Soanes D.M."/>
            <person name="Talbot N.J."/>
            <person name="Templeton M."/>
            <person name="Yandava C."/>
            <person name="Yarden O."/>
            <person name="Zeng Q."/>
            <person name="Rollins J.A."/>
            <person name="Lebrun M.H."/>
            <person name="Dickman M."/>
        </authorList>
    </citation>
    <scope>NUCLEOTIDE SEQUENCE [LARGE SCALE GENOMIC DNA]</scope>
    <source>
        <strain evidence="2">T4</strain>
    </source>
</reference>